<dbReference type="Pfam" id="PF02568">
    <property type="entry name" value="ThiI"/>
    <property type="match status" value="1"/>
</dbReference>
<keyword evidence="5" id="KW-0547">Nucleotide-binding</keyword>
<dbReference type="GO" id="GO:0000049">
    <property type="term" value="F:tRNA binding"/>
    <property type="evidence" value="ECO:0007669"/>
    <property type="project" value="UniProtKB-KW"/>
</dbReference>
<sequence>LPSHTGGKVVVLLSGGIDSPVAAWKMMRRGCTAIFVHFHSFPHTNKESQRKAEEVAALLSAHQHRAKIHLIPFAEIQRRIMVETPVETRVILYRRYMMRLAERIALSENARLLVTGDSLGQVASQTLENIDVISRAIDMPILRPLAGDNKEEIIGIAKRIGSYEISILPDQDCCSLFVPKHPETRASKRKIEEIEETLDLSREFDEALRASEVLVQYPAYETGAVRQL</sequence>
<evidence type="ECO:0000313" key="10">
    <source>
        <dbReference type="EMBL" id="SVD76327.1"/>
    </source>
</evidence>
<evidence type="ECO:0000256" key="4">
    <source>
        <dbReference type="ARBA" id="ARBA00022679"/>
    </source>
</evidence>
<proteinExistence type="inferred from homology"/>
<dbReference type="InterPro" id="IPR003720">
    <property type="entry name" value="tRNA_STrfase"/>
</dbReference>
<dbReference type="PANTHER" id="PTHR43209">
    <property type="entry name" value="TRNA SULFURTRANSFERASE"/>
    <property type="match status" value="1"/>
</dbReference>
<feature type="domain" description="Thil AANH" evidence="9">
    <location>
        <begin position="5"/>
        <end position="200"/>
    </location>
</feature>
<keyword evidence="6" id="KW-0067">ATP-binding</keyword>
<dbReference type="GO" id="GO:0009228">
    <property type="term" value="P:thiamine biosynthetic process"/>
    <property type="evidence" value="ECO:0007669"/>
    <property type="project" value="UniProtKB-KW"/>
</dbReference>
<accession>A0A382XYY3</accession>
<keyword evidence="3" id="KW-0820">tRNA-binding</keyword>
<dbReference type="InterPro" id="IPR014729">
    <property type="entry name" value="Rossmann-like_a/b/a_fold"/>
</dbReference>
<dbReference type="EMBL" id="UINC01171653">
    <property type="protein sequence ID" value="SVD76327.1"/>
    <property type="molecule type" value="Genomic_DNA"/>
</dbReference>
<dbReference type="GO" id="GO:0005524">
    <property type="term" value="F:ATP binding"/>
    <property type="evidence" value="ECO:0007669"/>
    <property type="project" value="UniProtKB-KW"/>
</dbReference>
<protein>
    <recommendedName>
        <fullName evidence="9">Thil AANH domain-containing protein</fullName>
    </recommendedName>
</protein>
<evidence type="ECO:0000256" key="8">
    <source>
        <dbReference type="ARBA" id="ARBA00022977"/>
    </source>
</evidence>
<dbReference type="Gene3D" id="3.40.50.620">
    <property type="entry name" value="HUPs"/>
    <property type="match status" value="1"/>
</dbReference>
<dbReference type="SUPFAM" id="SSF52402">
    <property type="entry name" value="Adenine nucleotide alpha hydrolases-like"/>
    <property type="match status" value="1"/>
</dbReference>
<name>A0A382XYY3_9ZZZZ</name>
<gene>
    <name evidence="10" type="ORF">METZ01_LOCUS429181</name>
</gene>
<dbReference type="InterPro" id="IPR020536">
    <property type="entry name" value="ThiI_AANH"/>
</dbReference>
<keyword evidence="4" id="KW-0808">Transferase</keyword>
<dbReference type="GO" id="GO:0002937">
    <property type="term" value="P:tRNA 4-thiouridine biosynthesis"/>
    <property type="evidence" value="ECO:0007669"/>
    <property type="project" value="TreeGrafter"/>
</dbReference>
<evidence type="ECO:0000259" key="9">
    <source>
        <dbReference type="Pfam" id="PF02568"/>
    </source>
</evidence>
<reference evidence="10" key="1">
    <citation type="submission" date="2018-05" db="EMBL/GenBank/DDBJ databases">
        <authorList>
            <person name="Lanie J.A."/>
            <person name="Ng W.-L."/>
            <person name="Kazmierczak K.M."/>
            <person name="Andrzejewski T.M."/>
            <person name="Davidsen T.M."/>
            <person name="Wayne K.J."/>
            <person name="Tettelin H."/>
            <person name="Glass J.I."/>
            <person name="Rusch D."/>
            <person name="Podicherti R."/>
            <person name="Tsui H.-C.T."/>
            <person name="Winkler M.E."/>
        </authorList>
    </citation>
    <scope>NUCLEOTIDE SEQUENCE</scope>
</reference>
<evidence type="ECO:0000256" key="6">
    <source>
        <dbReference type="ARBA" id="ARBA00022840"/>
    </source>
</evidence>
<dbReference type="AlphaFoldDB" id="A0A382XYY3"/>
<dbReference type="CDD" id="cd01712">
    <property type="entry name" value="PPase_ThiI"/>
    <property type="match status" value="1"/>
</dbReference>
<evidence type="ECO:0000256" key="1">
    <source>
        <dbReference type="ARBA" id="ARBA00004496"/>
    </source>
</evidence>
<feature type="non-terminal residue" evidence="10">
    <location>
        <position position="1"/>
    </location>
</feature>
<dbReference type="GO" id="GO:0005829">
    <property type="term" value="C:cytosol"/>
    <property type="evidence" value="ECO:0007669"/>
    <property type="project" value="TreeGrafter"/>
</dbReference>
<evidence type="ECO:0000256" key="5">
    <source>
        <dbReference type="ARBA" id="ARBA00022741"/>
    </source>
</evidence>
<evidence type="ECO:0000256" key="2">
    <source>
        <dbReference type="ARBA" id="ARBA00022490"/>
    </source>
</evidence>
<comment type="subcellular location">
    <subcellularLocation>
        <location evidence="1">Cytoplasm</location>
    </subcellularLocation>
</comment>
<dbReference type="GO" id="GO:0004810">
    <property type="term" value="F:CCA tRNA nucleotidyltransferase activity"/>
    <property type="evidence" value="ECO:0007669"/>
    <property type="project" value="InterPro"/>
</dbReference>
<dbReference type="PANTHER" id="PTHR43209:SF1">
    <property type="entry name" value="TRNA SULFURTRANSFERASE"/>
    <property type="match status" value="1"/>
</dbReference>
<dbReference type="GO" id="GO:0052837">
    <property type="term" value="P:thiazole biosynthetic process"/>
    <property type="evidence" value="ECO:0007669"/>
    <property type="project" value="TreeGrafter"/>
</dbReference>
<dbReference type="HAMAP" id="MF_00021">
    <property type="entry name" value="ThiI"/>
    <property type="match status" value="1"/>
</dbReference>
<keyword evidence="2" id="KW-0963">Cytoplasm</keyword>
<evidence type="ECO:0000256" key="7">
    <source>
        <dbReference type="ARBA" id="ARBA00022884"/>
    </source>
</evidence>
<dbReference type="InterPro" id="IPR050102">
    <property type="entry name" value="tRNA_sulfurtransferase_ThiI"/>
</dbReference>
<dbReference type="GO" id="GO:0016783">
    <property type="term" value="F:sulfurtransferase activity"/>
    <property type="evidence" value="ECO:0007669"/>
    <property type="project" value="InterPro"/>
</dbReference>
<keyword evidence="7" id="KW-0694">RNA-binding</keyword>
<evidence type="ECO:0000256" key="3">
    <source>
        <dbReference type="ARBA" id="ARBA00022555"/>
    </source>
</evidence>
<organism evidence="10">
    <name type="scientific">marine metagenome</name>
    <dbReference type="NCBI Taxonomy" id="408172"/>
    <lineage>
        <taxon>unclassified sequences</taxon>
        <taxon>metagenomes</taxon>
        <taxon>ecological metagenomes</taxon>
    </lineage>
</organism>
<keyword evidence="8" id="KW-0784">Thiamine biosynthesis</keyword>
<dbReference type="FunFam" id="3.40.50.620:FF:000053">
    <property type="entry name" value="Probable tRNA sulfurtransferase"/>
    <property type="match status" value="1"/>
</dbReference>